<name>A0A371CR45_9APHY</name>
<proteinExistence type="predicted"/>
<dbReference type="AlphaFoldDB" id="A0A371CR45"/>
<reference evidence="1 2" key="1">
    <citation type="journal article" date="2018" name="Biotechnol. Biofuels">
        <title>Integrative visual omics of the white-rot fungus Polyporus brumalis exposes the biotechnological potential of its oxidative enzymes for delignifying raw plant biomass.</title>
        <authorList>
            <person name="Miyauchi S."/>
            <person name="Rancon A."/>
            <person name="Drula E."/>
            <person name="Hage H."/>
            <person name="Chaduli D."/>
            <person name="Favel A."/>
            <person name="Grisel S."/>
            <person name="Henrissat B."/>
            <person name="Herpoel-Gimbert I."/>
            <person name="Ruiz-Duenas F.J."/>
            <person name="Chevret D."/>
            <person name="Hainaut M."/>
            <person name="Lin J."/>
            <person name="Wang M."/>
            <person name="Pangilinan J."/>
            <person name="Lipzen A."/>
            <person name="Lesage-Meessen L."/>
            <person name="Navarro D."/>
            <person name="Riley R."/>
            <person name="Grigoriev I.V."/>
            <person name="Zhou S."/>
            <person name="Raouche S."/>
            <person name="Rosso M.N."/>
        </authorList>
    </citation>
    <scope>NUCLEOTIDE SEQUENCE [LARGE SCALE GENOMIC DNA]</scope>
    <source>
        <strain evidence="1 2">BRFM 1820</strain>
    </source>
</reference>
<dbReference type="OrthoDB" id="2757616at2759"/>
<evidence type="ECO:0000313" key="1">
    <source>
        <dbReference type="EMBL" id="RDX42766.1"/>
    </source>
</evidence>
<evidence type="ECO:0000313" key="2">
    <source>
        <dbReference type="Proteomes" id="UP000256964"/>
    </source>
</evidence>
<accession>A0A371CR45</accession>
<protein>
    <submittedName>
        <fullName evidence="1">Uncharacterized protein</fullName>
    </submittedName>
</protein>
<organism evidence="1 2">
    <name type="scientific">Lentinus brumalis</name>
    <dbReference type="NCBI Taxonomy" id="2498619"/>
    <lineage>
        <taxon>Eukaryota</taxon>
        <taxon>Fungi</taxon>
        <taxon>Dikarya</taxon>
        <taxon>Basidiomycota</taxon>
        <taxon>Agaricomycotina</taxon>
        <taxon>Agaricomycetes</taxon>
        <taxon>Polyporales</taxon>
        <taxon>Polyporaceae</taxon>
        <taxon>Lentinus</taxon>
    </lineage>
</organism>
<sequence length="250" mass="27843">MQDLKASKIRAHSVGVLVTAHSDNEEHSHPQPVRRGLRDCVILSHPALSLAEFFRVDNVARFIQPATAIYTLGAVPADANWGSGPTLRCLADEYGHPLDIWCVGIVTQVTYNSNLGGTTFTVAIKLVRECDRERLRRLLRRSSPKRRLSNIGTGAVMTASLTLSSDDRTVFRGFYDACAKYQQPALMTKVGVNDFIGGDLVLLQSAFVRRFKDEHHQQWDVEFELTALSMLHAAPRVAKADHDGGFRSQW</sequence>
<dbReference type="Proteomes" id="UP000256964">
    <property type="component" value="Unassembled WGS sequence"/>
</dbReference>
<gene>
    <name evidence="1" type="ORF">OH76DRAFT_1488392</name>
</gene>
<dbReference type="EMBL" id="KZ857477">
    <property type="protein sequence ID" value="RDX42766.1"/>
    <property type="molecule type" value="Genomic_DNA"/>
</dbReference>
<keyword evidence="2" id="KW-1185">Reference proteome</keyword>